<comment type="catalytic activity">
    <reaction evidence="1">
        <text>Thiol-dependent hydrolysis of ester, thioester, amide, peptide and isopeptide bonds formed by the C-terminal Gly of ubiquitin (a 76-residue protein attached to proteins as an intracellular targeting signal).</text>
        <dbReference type="EC" id="3.4.19.12"/>
    </reaction>
</comment>
<reference evidence="9 10" key="1">
    <citation type="submission" date="2024-04" db="EMBL/GenBank/DDBJ databases">
        <title>Tritrichomonas musculus Genome.</title>
        <authorList>
            <person name="Alves-Ferreira E."/>
            <person name="Grigg M."/>
            <person name="Lorenzi H."/>
            <person name="Galac M."/>
        </authorList>
    </citation>
    <scope>NUCLEOTIDE SEQUENCE [LARGE SCALE GENOMIC DNA]</scope>
    <source>
        <strain evidence="9 10">EAF2021</strain>
    </source>
</reference>
<evidence type="ECO:0000256" key="3">
    <source>
        <dbReference type="ARBA" id="ARBA00012759"/>
    </source>
</evidence>
<comment type="similarity">
    <text evidence="2">Belongs to the peptidase C19 family.</text>
</comment>
<dbReference type="PROSITE" id="PS00973">
    <property type="entry name" value="USP_2"/>
    <property type="match status" value="1"/>
</dbReference>
<accession>A0ABR2JWW7</accession>
<evidence type="ECO:0000256" key="6">
    <source>
        <dbReference type="ARBA" id="ARBA00022801"/>
    </source>
</evidence>
<keyword evidence="4" id="KW-0645">Protease</keyword>
<evidence type="ECO:0000256" key="1">
    <source>
        <dbReference type="ARBA" id="ARBA00000707"/>
    </source>
</evidence>
<dbReference type="Pfam" id="PF14533">
    <property type="entry name" value="USP7_C2"/>
    <property type="match status" value="1"/>
</dbReference>
<evidence type="ECO:0000256" key="2">
    <source>
        <dbReference type="ARBA" id="ARBA00009085"/>
    </source>
</evidence>
<evidence type="ECO:0000256" key="4">
    <source>
        <dbReference type="ARBA" id="ARBA00022670"/>
    </source>
</evidence>
<evidence type="ECO:0000256" key="7">
    <source>
        <dbReference type="ARBA" id="ARBA00022807"/>
    </source>
</evidence>
<dbReference type="InterPro" id="IPR029346">
    <property type="entry name" value="USP_C"/>
</dbReference>
<protein>
    <recommendedName>
        <fullName evidence="3">ubiquitinyl hydrolase 1</fullName>
        <ecNumber evidence="3">3.4.19.12</ecNumber>
    </recommendedName>
</protein>
<keyword evidence="5" id="KW-0833">Ubl conjugation pathway</keyword>
<dbReference type="InterPro" id="IPR018200">
    <property type="entry name" value="USP_CS"/>
</dbReference>
<dbReference type="PANTHER" id="PTHR24006:SF644">
    <property type="entry name" value="UBIQUITIN CARBOXYL-TERMINAL HYDROLASE 7"/>
    <property type="match status" value="1"/>
</dbReference>
<keyword evidence="6" id="KW-0378">Hydrolase</keyword>
<dbReference type="InterPro" id="IPR001394">
    <property type="entry name" value="Peptidase_C19_UCH"/>
</dbReference>
<dbReference type="PROSITE" id="PS00972">
    <property type="entry name" value="USP_1"/>
    <property type="match status" value="1"/>
</dbReference>
<dbReference type="PANTHER" id="PTHR24006">
    <property type="entry name" value="UBIQUITIN CARBOXYL-TERMINAL HYDROLASE"/>
    <property type="match status" value="1"/>
</dbReference>
<dbReference type="InterPro" id="IPR038765">
    <property type="entry name" value="Papain-like_cys_pep_sf"/>
</dbReference>
<evidence type="ECO:0000256" key="5">
    <source>
        <dbReference type="ARBA" id="ARBA00022786"/>
    </source>
</evidence>
<gene>
    <name evidence="9" type="ORF">M9Y10_045912</name>
</gene>
<dbReference type="InterPro" id="IPR050164">
    <property type="entry name" value="Peptidase_C19"/>
</dbReference>
<evidence type="ECO:0000259" key="8">
    <source>
        <dbReference type="PROSITE" id="PS50235"/>
    </source>
</evidence>
<dbReference type="EC" id="3.4.19.12" evidence="3"/>
<dbReference type="CDD" id="cd02659">
    <property type="entry name" value="peptidase_C19C"/>
    <property type="match status" value="1"/>
</dbReference>
<dbReference type="SUPFAM" id="SSF54001">
    <property type="entry name" value="Cysteine proteinases"/>
    <property type="match status" value="1"/>
</dbReference>
<dbReference type="InterPro" id="IPR028889">
    <property type="entry name" value="USP"/>
</dbReference>
<evidence type="ECO:0000313" key="9">
    <source>
        <dbReference type="EMBL" id="KAK8883261.1"/>
    </source>
</evidence>
<name>A0ABR2JWW7_9EUKA</name>
<dbReference type="Pfam" id="PF00443">
    <property type="entry name" value="UCH"/>
    <property type="match status" value="1"/>
</dbReference>
<dbReference type="PROSITE" id="PS50235">
    <property type="entry name" value="USP_3"/>
    <property type="match status" value="1"/>
</dbReference>
<evidence type="ECO:0000313" key="10">
    <source>
        <dbReference type="Proteomes" id="UP001470230"/>
    </source>
</evidence>
<organism evidence="9 10">
    <name type="scientific">Tritrichomonas musculus</name>
    <dbReference type="NCBI Taxonomy" id="1915356"/>
    <lineage>
        <taxon>Eukaryota</taxon>
        <taxon>Metamonada</taxon>
        <taxon>Parabasalia</taxon>
        <taxon>Tritrichomonadida</taxon>
        <taxon>Tritrichomonadidae</taxon>
        <taxon>Tritrichomonas</taxon>
    </lineage>
</organism>
<dbReference type="Proteomes" id="UP001470230">
    <property type="component" value="Unassembled WGS sequence"/>
</dbReference>
<dbReference type="EMBL" id="JAPFFF010000009">
    <property type="protein sequence ID" value="KAK8883261.1"/>
    <property type="molecule type" value="Genomic_DNA"/>
</dbReference>
<dbReference type="Gene3D" id="3.90.70.10">
    <property type="entry name" value="Cysteine proteinases"/>
    <property type="match status" value="1"/>
</dbReference>
<dbReference type="Gene3D" id="3.10.20.90">
    <property type="entry name" value="Phosphatidylinositol 3-kinase Catalytic Subunit, Chain A, domain 1"/>
    <property type="match status" value="1"/>
</dbReference>
<keyword evidence="7" id="KW-0788">Thiol protease</keyword>
<keyword evidence="10" id="KW-1185">Reference proteome</keyword>
<feature type="domain" description="USP" evidence="8">
    <location>
        <begin position="179"/>
        <end position="491"/>
    </location>
</feature>
<comment type="caution">
    <text evidence="9">The sequence shown here is derived from an EMBL/GenBank/DDBJ whole genome shotgun (WGS) entry which is preliminary data.</text>
</comment>
<proteinExistence type="inferred from homology"/>
<sequence length="1101" mass="127771">MDDYEDNSFEISNSLCIKNFPSQSGPIKPMSINNSVCEIRLNSDIDPLQPLKIKIEVLELKTSISLDITLEIHNFNNQTKTEKVEESHKFSPNDNTFEIQFKKPSRYYKQSNGYLDDDEKMRIDFTFKTQDDNSNAIQPISYDATASFSPSYYGAQAYSSNNSFTYGSTDNSKELTGYVGLKNQGATCYMNAFLQSLFHLPAFRRLVYNIHTTGNEDPDKSIPLNLQRLFCKMQFSDTACSTKSLTKSFGWGDADTFTQHDVHEFCRVLMDNIERKLKGTELENSIANLFRGKFRSYIRCKKVNYESSHDEEYYDLQMVVKGCKDLQASFATYTEKEILDGDNQYQTDKYGKQDAEMGIEFLEYPKILHIHLRRFDYDYDYNREYKINDRFEFPEELILKQYLAEDLQQKNQIPSTFELFGVIIHMGSVYAGHYYAFLKTSEDPQWYEFNDTSVKKVDKEKAINDNFGGANESGYGYDKSYSAYILIYVRKDAVHEVFAEINENTIPQHLIDFMDKEKVRKEEKRKLKEEQKNQVKLTILTDKSIIDNVARGVTRFDSDKVKTELYLEKTMTIADVVSKVKETLSFDKIRLWKCNYYSNPISILDANDKETTLEKNKTGGLTVFAERLVSDEVISEDSIVVWVIFFFPSHLSSPLQYVSEFNIKKNQPVSALYPQINEKLGFPADTKLITYIPTFTSPKLIENSHTFEEAESSNDSLKLLIVQQELNTPILEPKIEFVPEIKDEEASKEEKPTFERIKDIPIYNHSDINNPLTLSYSKYVISKSPEMEILIFGFENPSKPLFYVQFNNYTLLNDLKIYITQKLGYNYDPEKDSVEIYKEDDKNPGNPAISPQTLSNSMSSWVFGSNGKINNIYVYYHQNLSEAELEKTNLYTIYLQTDGYNVDQTFRFRMVKSCLVSDLLSSLIKEKKLSKDKQYRFCEVYASKIYKELKPEETLLSPYFPYLLQIIPKDQEEIKENEMLINGTHAYVSEFGSFDTFGDPFFIKLVPEEKFVDFKKRLYSHLKTNLEPEKLAKVKFMISEIYGKVEQATELKDSDVVIDVVSSIQKDIKLYLLEEMDKKAKKASSSTYSFVQKEKPVIIHG</sequence>